<proteinExistence type="predicted"/>
<protein>
    <submittedName>
        <fullName evidence="7">Amino acid transporter</fullName>
    </submittedName>
</protein>
<keyword evidence="8" id="KW-1185">Reference proteome</keyword>
<keyword evidence="3 5" id="KW-1133">Transmembrane helix</keyword>
<keyword evidence="4 5" id="KW-0472">Membrane</keyword>
<dbReference type="InterPro" id="IPR050367">
    <property type="entry name" value="APC_superfamily"/>
</dbReference>
<dbReference type="Proteomes" id="UP000184440">
    <property type="component" value="Unassembled WGS sequence"/>
</dbReference>
<evidence type="ECO:0000256" key="5">
    <source>
        <dbReference type="SAM" id="Phobius"/>
    </source>
</evidence>
<accession>A0A1M7Q262</accession>
<evidence type="ECO:0000313" key="8">
    <source>
        <dbReference type="Proteomes" id="UP000184440"/>
    </source>
</evidence>
<evidence type="ECO:0000256" key="1">
    <source>
        <dbReference type="ARBA" id="ARBA00004141"/>
    </source>
</evidence>
<dbReference type="InterPro" id="IPR004841">
    <property type="entry name" value="AA-permease/SLC12A_dom"/>
</dbReference>
<organism evidence="7 8">
    <name type="scientific">Cryptosporangium aurantiacum</name>
    <dbReference type="NCBI Taxonomy" id="134849"/>
    <lineage>
        <taxon>Bacteria</taxon>
        <taxon>Bacillati</taxon>
        <taxon>Actinomycetota</taxon>
        <taxon>Actinomycetes</taxon>
        <taxon>Cryptosporangiales</taxon>
        <taxon>Cryptosporangiaceae</taxon>
        <taxon>Cryptosporangium</taxon>
    </lineage>
</organism>
<dbReference type="PIRSF" id="PIRSF006060">
    <property type="entry name" value="AA_transporter"/>
    <property type="match status" value="1"/>
</dbReference>
<feature type="transmembrane region" description="Helical" evidence="5">
    <location>
        <begin position="311"/>
        <end position="336"/>
    </location>
</feature>
<feature type="transmembrane region" description="Helical" evidence="5">
    <location>
        <begin position="127"/>
        <end position="150"/>
    </location>
</feature>
<dbReference type="AlphaFoldDB" id="A0A1M7Q262"/>
<reference evidence="7 8" key="1">
    <citation type="submission" date="2016-11" db="EMBL/GenBank/DDBJ databases">
        <authorList>
            <person name="Jaros S."/>
            <person name="Januszkiewicz K."/>
            <person name="Wedrychowicz H."/>
        </authorList>
    </citation>
    <scope>NUCLEOTIDE SEQUENCE [LARGE SCALE GENOMIC DNA]</scope>
    <source>
        <strain evidence="7 8">DSM 46144</strain>
    </source>
</reference>
<comment type="subcellular location">
    <subcellularLocation>
        <location evidence="1">Membrane</location>
        <topology evidence="1">Multi-pass membrane protein</topology>
    </subcellularLocation>
</comment>
<dbReference type="Gene3D" id="1.20.1740.10">
    <property type="entry name" value="Amino acid/polyamine transporter I"/>
    <property type="match status" value="1"/>
</dbReference>
<gene>
    <name evidence="7" type="ORF">SAMN05443668_10451</name>
</gene>
<dbReference type="Pfam" id="PF00324">
    <property type="entry name" value="AA_permease"/>
    <property type="match status" value="1"/>
</dbReference>
<sequence>MLGAVPTGYQFSGSQGVPLTMAIAGLCLCAFAIGNMSVAGRIRHRGGLYALVSRALGPIPGLGVATLSIAGYIGLLAAFLIVLAGGLTGQLFDAIGVDAPISLLIVLLVGVLIAVERVPLRVFTRCVAIVVILQVAVVLAFGVLAVLHPADDTAAAAALDPAGLLTGSFSLALCVAVTNFIGSEIGSSFSEEVVTPSRTVPRATLAGYAITTATLLISAWATSVVVGPANIVAAATGQLEGSTGGSGEPFTVTVARQAVGGDHLDTVVNALTRTLILGGLASAVVLCQVVARQLSGLSRDRVMTARLQPRLNGGAPLSAGLIAPLTAGAVALLAAAGQPSEIVLYLLVGSGLAITAVLTISSLATIVWLLRTDEGEAGFFGWEGRLVAAMFAFLTTGFVVVVGTVRLPALLPAGHTYGWLIPASIAGGLLIGLVWVGIVRLSRPEALAGLSRQARAD</sequence>
<evidence type="ECO:0000313" key="7">
    <source>
        <dbReference type="EMBL" id="SHN24279.1"/>
    </source>
</evidence>
<dbReference type="PANTHER" id="PTHR42770:SF16">
    <property type="entry name" value="AMINO ACID PERMEASE"/>
    <property type="match status" value="1"/>
</dbReference>
<feature type="transmembrane region" description="Helical" evidence="5">
    <location>
        <begin position="203"/>
        <end position="221"/>
    </location>
</feature>
<feature type="domain" description="Amino acid permease/ SLC12A" evidence="6">
    <location>
        <begin position="15"/>
        <end position="371"/>
    </location>
</feature>
<evidence type="ECO:0000259" key="6">
    <source>
        <dbReference type="Pfam" id="PF00324"/>
    </source>
</evidence>
<dbReference type="PANTHER" id="PTHR42770">
    <property type="entry name" value="AMINO ACID TRANSPORTER-RELATED"/>
    <property type="match status" value="1"/>
</dbReference>
<feature type="transmembrane region" description="Helical" evidence="5">
    <location>
        <begin position="20"/>
        <end position="38"/>
    </location>
</feature>
<keyword evidence="2 5" id="KW-0812">Transmembrane</keyword>
<dbReference type="OrthoDB" id="137613at2"/>
<name>A0A1M7Q262_9ACTN</name>
<feature type="transmembrane region" description="Helical" evidence="5">
    <location>
        <begin position="342"/>
        <end position="370"/>
    </location>
</feature>
<feature type="transmembrane region" description="Helical" evidence="5">
    <location>
        <begin position="382"/>
        <end position="405"/>
    </location>
</feature>
<feature type="transmembrane region" description="Helical" evidence="5">
    <location>
        <begin position="59"/>
        <end position="83"/>
    </location>
</feature>
<feature type="transmembrane region" description="Helical" evidence="5">
    <location>
        <begin position="95"/>
        <end position="115"/>
    </location>
</feature>
<evidence type="ECO:0000256" key="3">
    <source>
        <dbReference type="ARBA" id="ARBA00022989"/>
    </source>
</evidence>
<dbReference type="EMBL" id="FRCS01000004">
    <property type="protein sequence ID" value="SHN24279.1"/>
    <property type="molecule type" value="Genomic_DNA"/>
</dbReference>
<feature type="transmembrane region" description="Helical" evidence="5">
    <location>
        <begin position="162"/>
        <end position="182"/>
    </location>
</feature>
<evidence type="ECO:0000256" key="2">
    <source>
        <dbReference type="ARBA" id="ARBA00022692"/>
    </source>
</evidence>
<evidence type="ECO:0000256" key="4">
    <source>
        <dbReference type="ARBA" id="ARBA00023136"/>
    </source>
</evidence>
<feature type="transmembrane region" description="Helical" evidence="5">
    <location>
        <begin position="417"/>
        <end position="438"/>
    </location>
</feature>
<dbReference type="STRING" id="134849.SAMN05443668_10451"/>
<dbReference type="GO" id="GO:0055085">
    <property type="term" value="P:transmembrane transport"/>
    <property type="evidence" value="ECO:0007669"/>
    <property type="project" value="InterPro"/>
</dbReference>
<dbReference type="GO" id="GO:0016020">
    <property type="term" value="C:membrane"/>
    <property type="evidence" value="ECO:0007669"/>
    <property type="project" value="UniProtKB-SubCell"/>
</dbReference>
<feature type="transmembrane region" description="Helical" evidence="5">
    <location>
        <begin position="270"/>
        <end position="291"/>
    </location>
</feature>